<protein>
    <submittedName>
        <fullName evidence="1">Uncharacterized protein</fullName>
    </submittedName>
</protein>
<sequence length="66" mass="7696">MRGRVEWRSVIAAYAVPLWPIQFHPCKNPQTWCNNRGQCIRVDGIAQSSRHHQVVHPHNQIHAPQH</sequence>
<gene>
    <name evidence="1" type="ORF">EJ03DRAFT_115429</name>
</gene>
<dbReference type="EMBL" id="ML995842">
    <property type="protein sequence ID" value="KAF2768616.1"/>
    <property type="molecule type" value="Genomic_DNA"/>
</dbReference>
<evidence type="ECO:0000313" key="1">
    <source>
        <dbReference type="EMBL" id="KAF2768616.1"/>
    </source>
</evidence>
<evidence type="ECO:0000313" key="2">
    <source>
        <dbReference type="Proteomes" id="UP000799436"/>
    </source>
</evidence>
<name>A0A6G1L6Z9_9PEZI</name>
<reference evidence="1" key="1">
    <citation type="journal article" date="2020" name="Stud. Mycol.">
        <title>101 Dothideomycetes genomes: a test case for predicting lifestyles and emergence of pathogens.</title>
        <authorList>
            <person name="Haridas S."/>
            <person name="Albert R."/>
            <person name="Binder M."/>
            <person name="Bloem J."/>
            <person name="Labutti K."/>
            <person name="Salamov A."/>
            <person name="Andreopoulos B."/>
            <person name="Baker S."/>
            <person name="Barry K."/>
            <person name="Bills G."/>
            <person name="Bluhm B."/>
            <person name="Cannon C."/>
            <person name="Castanera R."/>
            <person name="Culley D."/>
            <person name="Daum C."/>
            <person name="Ezra D."/>
            <person name="Gonzalez J."/>
            <person name="Henrissat B."/>
            <person name="Kuo A."/>
            <person name="Liang C."/>
            <person name="Lipzen A."/>
            <person name="Lutzoni F."/>
            <person name="Magnuson J."/>
            <person name="Mondo S."/>
            <person name="Nolan M."/>
            <person name="Ohm R."/>
            <person name="Pangilinan J."/>
            <person name="Park H.-J."/>
            <person name="Ramirez L."/>
            <person name="Alfaro M."/>
            <person name="Sun H."/>
            <person name="Tritt A."/>
            <person name="Yoshinaga Y."/>
            <person name="Zwiers L.-H."/>
            <person name="Turgeon B."/>
            <person name="Goodwin S."/>
            <person name="Spatafora J."/>
            <person name="Crous P."/>
            <person name="Grigoriev I."/>
        </authorList>
    </citation>
    <scope>NUCLEOTIDE SEQUENCE</scope>
    <source>
        <strain evidence="1">CBS 116005</strain>
    </source>
</reference>
<accession>A0A6G1L6Z9</accession>
<organism evidence="1 2">
    <name type="scientific">Teratosphaeria nubilosa</name>
    <dbReference type="NCBI Taxonomy" id="161662"/>
    <lineage>
        <taxon>Eukaryota</taxon>
        <taxon>Fungi</taxon>
        <taxon>Dikarya</taxon>
        <taxon>Ascomycota</taxon>
        <taxon>Pezizomycotina</taxon>
        <taxon>Dothideomycetes</taxon>
        <taxon>Dothideomycetidae</taxon>
        <taxon>Mycosphaerellales</taxon>
        <taxon>Teratosphaeriaceae</taxon>
        <taxon>Teratosphaeria</taxon>
    </lineage>
</organism>
<keyword evidence="2" id="KW-1185">Reference proteome</keyword>
<proteinExistence type="predicted"/>
<dbReference type="AlphaFoldDB" id="A0A6G1L6Z9"/>
<dbReference type="Proteomes" id="UP000799436">
    <property type="component" value="Unassembled WGS sequence"/>
</dbReference>